<name>A0A803LFF7_CHEQI</name>
<dbReference type="AlphaFoldDB" id="A0A803LFF7"/>
<dbReference type="Gramene" id="AUR62011913-RA">
    <property type="protein sequence ID" value="AUR62011913-RA:cds"/>
    <property type="gene ID" value="AUR62011913"/>
</dbReference>
<evidence type="ECO:0000313" key="3">
    <source>
        <dbReference type="EnsemblPlants" id="AUR62011913-RA:cds"/>
    </source>
</evidence>
<evidence type="ECO:0000256" key="2">
    <source>
        <dbReference type="SAM" id="SignalP"/>
    </source>
</evidence>
<dbReference type="PANTHER" id="PTHR34463:SF12">
    <property type="entry name" value="GLYCINE-RICH PROTEIN"/>
    <property type="match status" value="1"/>
</dbReference>
<reference evidence="3" key="1">
    <citation type="journal article" date="2017" name="Nature">
        <title>The genome of Chenopodium quinoa.</title>
        <authorList>
            <person name="Jarvis D.E."/>
            <person name="Ho Y.S."/>
            <person name="Lightfoot D.J."/>
            <person name="Schmoeckel S.M."/>
            <person name="Li B."/>
            <person name="Borm T.J.A."/>
            <person name="Ohyanagi H."/>
            <person name="Mineta K."/>
            <person name="Michell C.T."/>
            <person name="Saber N."/>
            <person name="Kharbatia N.M."/>
            <person name="Rupper R.R."/>
            <person name="Sharp A.R."/>
            <person name="Dally N."/>
            <person name="Boughton B.A."/>
            <person name="Woo Y.H."/>
            <person name="Gao G."/>
            <person name="Schijlen E.G.W.M."/>
            <person name="Guo X."/>
            <person name="Momin A.A."/>
            <person name="Negrao S."/>
            <person name="Al-Babili S."/>
            <person name="Gehring C."/>
            <person name="Roessner U."/>
            <person name="Jung C."/>
            <person name="Murphy K."/>
            <person name="Arold S.T."/>
            <person name="Gojobori T."/>
            <person name="van der Linden C.G."/>
            <person name="van Loo E.N."/>
            <person name="Jellen E.N."/>
            <person name="Maughan P.J."/>
            <person name="Tester M."/>
        </authorList>
    </citation>
    <scope>NUCLEOTIDE SEQUENCE [LARGE SCALE GENOMIC DNA]</scope>
    <source>
        <strain evidence="3">cv. PI 614886</strain>
    </source>
</reference>
<dbReference type="Proteomes" id="UP000596660">
    <property type="component" value="Unplaced"/>
</dbReference>
<feature type="chain" id="PRO_5031268830" description="Glycine-rich protein" evidence="2">
    <location>
        <begin position="24"/>
        <end position="153"/>
    </location>
</feature>
<dbReference type="PANTHER" id="PTHR34463">
    <property type="entry name" value="GLYCINE-RICH PROTEIN"/>
    <property type="match status" value="1"/>
</dbReference>
<dbReference type="EnsemblPlants" id="AUR62011913-RA">
    <property type="protein sequence ID" value="AUR62011913-RA:cds"/>
    <property type="gene ID" value="AUR62011913"/>
</dbReference>
<proteinExistence type="predicted"/>
<evidence type="ECO:0000313" key="4">
    <source>
        <dbReference type="Proteomes" id="UP000596660"/>
    </source>
</evidence>
<sequence length="153" mass="15760">MGIRSFWCVFLVLALVVVLHANAREVPKPKNIENQNNEVIVDPKNGTSGTGTKLVDTDTNTVDPTKEAAAKGVPKEGGDVNSDEKNFISFAGVGAAGGIGGVAGVIPIGGLGGFDKGCLLENIDFVLIIDVGIEVKITLELGQIGNCRISGTA</sequence>
<reference evidence="3" key="2">
    <citation type="submission" date="2021-03" db="UniProtKB">
        <authorList>
            <consortium name="EnsemblPlants"/>
        </authorList>
    </citation>
    <scope>IDENTIFICATION</scope>
</reference>
<feature type="signal peptide" evidence="2">
    <location>
        <begin position="1"/>
        <end position="23"/>
    </location>
</feature>
<feature type="region of interest" description="Disordered" evidence="1">
    <location>
        <begin position="40"/>
        <end position="60"/>
    </location>
</feature>
<accession>A0A803LFF7</accession>
<keyword evidence="4" id="KW-1185">Reference proteome</keyword>
<organism evidence="3 4">
    <name type="scientific">Chenopodium quinoa</name>
    <name type="common">Quinoa</name>
    <dbReference type="NCBI Taxonomy" id="63459"/>
    <lineage>
        <taxon>Eukaryota</taxon>
        <taxon>Viridiplantae</taxon>
        <taxon>Streptophyta</taxon>
        <taxon>Embryophyta</taxon>
        <taxon>Tracheophyta</taxon>
        <taxon>Spermatophyta</taxon>
        <taxon>Magnoliopsida</taxon>
        <taxon>eudicotyledons</taxon>
        <taxon>Gunneridae</taxon>
        <taxon>Pentapetalae</taxon>
        <taxon>Caryophyllales</taxon>
        <taxon>Chenopodiaceae</taxon>
        <taxon>Chenopodioideae</taxon>
        <taxon>Atripliceae</taxon>
        <taxon>Chenopodium</taxon>
    </lineage>
</organism>
<feature type="compositionally biased region" description="Polar residues" evidence="1">
    <location>
        <begin position="45"/>
        <end position="60"/>
    </location>
</feature>
<protein>
    <recommendedName>
        <fullName evidence="5">Glycine-rich protein</fullName>
    </recommendedName>
</protein>
<dbReference type="OMA" id="NFISFAG"/>
<evidence type="ECO:0000256" key="1">
    <source>
        <dbReference type="SAM" id="MobiDB-lite"/>
    </source>
</evidence>
<evidence type="ECO:0008006" key="5">
    <source>
        <dbReference type="Google" id="ProtNLM"/>
    </source>
</evidence>
<keyword evidence="2" id="KW-0732">Signal</keyword>